<name>A0A6J5LLK3_9CAUD</name>
<gene>
    <name evidence="1" type="ORF">UFOVP121_66</name>
    <name evidence="2" type="ORF">UFOVP277_71</name>
</gene>
<dbReference type="EMBL" id="LR796293">
    <property type="protein sequence ID" value="CAB4135091.1"/>
    <property type="molecule type" value="Genomic_DNA"/>
</dbReference>
<protein>
    <submittedName>
        <fullName evidence="2">Uncharacterized protein</fullName>
    </submittedName>
</protein>
<evidence type="ECO:0000313" key="1">
    <source>
        <dbReference type="EMBL" id="CAB4131163.1"/>
    </source>
</evidence>
<proteinExistence type="predicted"/>
<dbReference type="EMBL" id="LR796243">
    <property type="protein sequence ID" value="CAB4131163.1"/>
    <property type="molecule type" value="Genomic_DNA"/>
</dbReference>
<evidence type="ECO:0000313" key="2">
    <source>
        <dbReference type="EMBL" id="CAB4135091.1"/>
    </source>
</evidence>
<reference evidence="2" key="1">
    <citation type="submission" date="2020-04" db="EMBL/GenBank/DDBJ databases">
        <authorList>
            <person name="Chiriac C."/>
            <person name="Salcher M."/>
            <person name="Ghai R."/>
            <person name="Kavagutti S V."/>
        </authorList>
    </citation>
    <scope>NUCLEOTIDE SEQUENCE</scope>
</reference>
<accession>A0A6J5LLK3</accession>
<sequence length="57" mass="6663">MHLHHNVFIEDWMLIDDSQTMDPLEILIREELAHDADLAGFDSVDDYLHANPKITFN</sequence>
<organism evidence="2">
    <name type="scientific">uncultured Caudovirales phage</name>
    <dbReference type="NCBI Taxonomy" id="2100421"/>
    <lineage>
        <taxon>Viruses</taxon>
        <taxon>Duplodnaviria</taxon>
        <taxon>Heunggongvirae</taxon>
        <taxon>Uroviricota</taxon>
        <taxon>Caudoviricetes</taxon>
        <taxon>Peduoviridae</taxon>
        <taxon>Maltschvirus</taxon>
        <taxon>Maltschvirus maltsch</taxon>
    </lineage>
</organism>